<evidence type="ECO:0000313" key="1">
    <source>
        <dbReference type="EMBL" id="GAA3903038.1"/>
    </source>
</evidence>
<reference evidence="2" key="1">
    <citation type="journal article" date="2019" name="Int. J. Syst. Evol. Microbiol.">
        <title>The Global Catalogue of Microorganisms (GCM) 10K type strain sequencing project: providing services to taxonomists for standard genome sequencing and annotation.</title>
        <authorList>
            <consortium name="The Broad Institute Genomics Platform"/>
            <consortium name="The Broad Institute Genome Sequencing Center for Infectious Disease"/>
            <person name="Wu L."/>
            <person name="Ma J."/>
        </authorList>
    </citation>
    <scope>NUCLEOTIDE SEQUENCE [LARGE SCALE GENOMIC DNA]</scope>
    <source>
        <strain evidence="2">JCM 16914</strain>
    </source>
</reference>
<organism evidence="1 2">
    <name type="scientific">Halomonas cibimaris</name>
    <dbReference type="NCBI Taxonomy" id="657012"/>
    <lineage>
        <taxon>Bacteria</taxon>
        <taxon>Pseudomonadati</taxon>
        <taxon>Pseudomonadota</taxon>
        <taxon>Gammaproteobacteria</taxon>
        <taxon>Oceanospirillales</taxon>
        <taxon>Halomonadaceae</taxon>
        <taxon>Halomonas</taxon>
    </lineage>
</organism>
<gene>
    <name evidence="1" type="ORF">GCM10022228_11680</name>
</gene>
<name>A0ABP7LN96_9GAMM</name>
<evidence type="ECO:0008006" key="3">
    <source>
        <dbReference type="Google" id="ProtNLM"/>
    </source>
</evidence>
<evidence type="ECO:0000313" key="2">
    <source>
        <dbReference type="Proteomes" id="UP001500133"/>
    </source>
</evidence>
<keyword evidence="2" id="KW-1185">Reference proteome</keyword>
<dbReference type="Proteomes" id="UP001500133">
    <property type="component" value="Unassembled WGS sequence"/>
</dbReference>
<protein>
    <recommendedName>
        <fullName evidence="3">SCP2 domain-containing protein</fullName>
    </recommendedName>
</protein>
<accession>A0ABP7LN96</accession>
<sequence length="120" mass="13632">MLMKLRLALWLLGLLLKRALRRKPRFAEQLKDMRGLAFGIATEDLSIARHYRMTPSAIHSATGLPTDLDLELRFADAATALAVLKKPTSRAFFDGMRRNKVRLVGDSADMTRLQKLLRQL</sequence>
<proteinExistence type="predicted"/>
<comment type="caution">
    <text evidence="1">The sequence shown here is derived from an EMBL/GenBank/DDBJ whole genome shotgun (WGS) entry which is preliminary data.</text>
</comment>
<dbReference type="EMBL" id="BAAAZT010000056">
    <property type="protein sequence ID" value="GAA3903038.1"/>
    <property type="molecule type" value="Genomic_DNA"/>
</dbReference>